<evidence type="ECO:0000256" key="2">
    <source>
        <dbReference type="ARBA" id="ARBA00029447"/>
    </source>
</evidence>
<dbReference type="InterPro" id="IPR013767">
    <property type="entry name" value="PAS_fold"/>
</dbReference>
<dbReference type="Pfam" id="PF00989">
    <property type="entry name" value="PAS"/>
    <property type="match status" value="1"/>
</dbReference>
<evidence type="ECO:0000256" key="3">
    <source>
        <dbReference type="PROSITE-ProRule" id="PRU00284"/>
    </source>
</evidence>
<dbReference type="InterPro" id="IPR000014">
    <property type="entry name" value="PAS"/>
</dbReference>
<keyword evidence="7" id="KW-1185">Reference proteome</keyword>
<dbReference type="RefSeq" id="WP_015416434.1">
    <property type="nucleotide sequence ID" value="NC_020409.1"/>
</dbReference>
<keyword evidence="1 3" id="KW-0807">Transducer</keyword>
<evidence type="ECO:0000259" key="5">
    <source>
        <dbReference type="PROSITE" id="PS50111"/>
    </source>
</evidence>
<dbReference type="InterPro" id="IPR035965">
    <property type="entry name" value="PAS-like_dom_sf"/>
</dbReference>
<dbReference type="SMART" id="SM00283">
    <property type="entry name" value="MA"/>
    <property type="match status" value="1"/>
</dbReference>
<evidence type="ECO:0000256" key="4">
    <source>
        <dbReference type="SAM" id="Phobius"/>
    </source>
</evidence>
<dbReference type="PROSITE" id="PS50111">
    <property type="entry name" value="CHEMOTAXIS_TRANSDUC_2"/>
    <property type="match status" value="1"/>
</dbReference>
<dbReference type="GO" id="GO:0007165">
    <property type="term" value="P:signal transduction"/>
    <property type="evidence" value="ECO:0007669"/>
    <property type="project" value="UniProtKB-KW"/>
</dbReference>
<organism evidence="6 7">
    <name type="scientific">Pseudodesulfovibrio piezophilus (strain DSM 21447 / JCM 15486 / C1TLV30)</name>
    <name type="common">Desulfovibrio piezophilus</name>
    <dbReference type="NCBI Taxonomy" id="1322246"/>
    <lineage>
        <taxon>Bacteria</taxon>
        <taxon>Pseudomonadati</taxon>
        <taxon>Thermodesulfobacteriota</taxon>
        <taxon>Desulfovibrionia</taxon>
        <taxon>Desulfovibrionales</taxon>
        <taxon>Desulfovibrionaceae</taxon>
    </lineage>
</organism>
<dbReference type="HOGENOM" id="CLU_000445_107_27_7"/>
<dbReference type="Proteomes" id="UP000011724">
    <property type="component" value="Chromosome"/>
</dbReference>
<evidence type="ECO:0000313" key="6">
    <source>
        <dbReference type="EMBL" id="CCH50392.1"/>
    </source>
</evidence>
<dbReference type="NCBIfam" id="TIGR00229">
    <property type="entry name" value="sensory_box"/>
    <property type="match status" value="1"/>
</dbReference>
<dbReference type="KEGG" id="dpi:BN4_20330"/>
<accession>M1WU94</accession>
<dbReference type="OrthoDB" id="9816383at2"/>
<dbReference type="PATRIC" id="fig|879567.3.peg.3421"/>
<dbReference type="AlphaFoldDB" id="M1WU94"/>
<gene>
    <name evidence="6" type="ordered locus">BN4_20330</name>
</gene>
<comment type="similarity">
    <text evidence="2">Belongs to the methyl-accepting chemotaxis (MCP) protein family.</text>
</comment>
<feature type="domain" description="Methyl-accepting transducer" evidence="5">
    <location>
        <begin position="255"/>
        <end position="491"/>
    </location>
</feature>
<dbReference type="GO" id="GO:0004888">
    <property type="term" value="F:transmembrane signaling receptor activity"/>
    <property type="evidence" value="ECO:0007669"/>
    <property type="project" value="InterPro"/>
</dbReference>
<dbReference type="SUPFAM" id="SSF55785">
    <property type="entry name" value="PYP-like sensor domain (PAS domain)"/>
    <property type="match status" value="1"/>
</dbReference>
<protein>
    <submittedName>
        <fullName evidence="6">Methyl-accepting chemotaxis sensory transducer with Pas/Pac sensor</fullName>
    </submittedName>
</protein>
<dbReference type="Gene3D" id="1.10.287.950">
    <property type="entry name" value="Methyl-accepting chemotaxis protein"/>
    <property type="match status" value="1"/>
</dbReference>
<dbReference type="PANTHER" id="PTHR32089:SF112">
    <property type="entry name" value="LYSOZYME-LIKE PROTEIN-RELATED"/>
    <property type="match status" value="1"/>
</dbReference>
<evidence type="ECO:0000256" key="1">
    <source>
        <dbReference type="ARBA" id="ARBA00023224"/>
    </source>
</evidence>
<keyword evidence="4" id="KW-0812">Transmembrane</keyword>
<keyword evidence="4" id="KW-1133">Transmembrane helix</keyword>
<dbReference type="CDD" id="cd11386">
    <property type="entry name" value="MCP_signal"/>
    <property type="match status" value="1"/>
</dbReference>
<keyword evidence="4" id="KW-0472">Membrane</keyword>
<feature type="transmembrane region" description="Helical" evidence="4">
    <location>
        <begin position="12"/>
        <end position="32"/>
    </location>
</feature>
<dbReference type="EMBL" id="FO203427">
    <property type="protein sequence ID" value="CCH50392.1"/>
    <property type="molecule type" value="Genomic_DNA"/>
</dbReference>
<dbReference type="InterPro" id="IPR004090">
    <property type="entry name" value="Chemotax_Me-accpt_rcpt"/>
</dbReference>
<dbReference type="GO" id="GO:0006355">
    <property type="term" value="P:regulation of DNA-templated transcription"/>
    <property type="evidence" value="ECO:0007669"/>
    <property type="project" value="InterPro"/>
</dbReference>
<name>M1WU94_PSEP2</name>
<reference evidence="7" key="2">
    <citation type="journal article" date="2013" name="Stand. Genomic Sci.">
        <title>Complete genome sequence of Desulfocapsa sulfexigens, a marine deltaproteobacterium specialized in disproportionating inorganic sulfur compounds.</title>
        <authorList>
            <person name="Finster K.W."/>
            <person name="Kjeldsen K.U."/>
            <person name="Kube M."/>
            <person name="Reinhardt R."/>
            <person name="Mussmann M."/>
            <person name="Amann R."/>
            <person name="Schreiber L."/>
        </authorList>
    </citation>
    <scope>NUCLEOTIDE SEQUENCE [LARGE SCALE GENOMIC DNA]</scope>
    <source>
        <strain evidence="7">DSM 10523 / SB164P1</strain>
    </source>
</reference>
<proteinExistence type="inferred from homology"/>
<dbReference type="SUPFAM" id="SSF58104">
    <property type="entry name" value="Methyl-accepting chemotaxis protein (MCP) signaling domain"/>
    <property type="match status" value="1"/>
</dbReference>
<dbReference type="BioCyc" id="DPIE1322246:BN4_RS15895-MONOMER"/>
<dbReference type="Gene3D" id="3.30.450.20">
    <property type="entry name" value="PAS domain"/>
    <property type="match status" value="1"/>
</dbReference>
<dbReference type="SMART" id="SM00091">
    <property type="entry name" value="PAS"/>
    <property type="match status" value="1"/>
</dbReference>
<dbReference type="STRING" id="1322246.BN4_20330"/>
<reference evidence="6 7" key="1">
    <citation type="journal article" date="2013" name="PLoS ONE">
        <title>The first genomic and proteomic characterization of a deep-sea sulfate reducer: insights into the piezophilic lifestyle of Desulfovibrio piezophilus.</title>
        <authorList>
            <person name="Pradel N."/>
            <person name="Ji B."/>
            <person name="Gimenez G."/>
            <person name="Talla E."/>
            <person name="Lenoble P."/>
            <person name="Garel M."/>
            <person name="Tamburini C."/>
            <person name="Fourquet P."/>
            <person name="Lebrun R."/>
            <person name="Bertin P."/>
            <person name="Denis Y."/>
            <person name="Pophillat M."/>
            <person name="Barbe V."/>
            <person name="Ollivier B."/>
            <person name="Dolla A."/>
        </authorList>
    </citation>
    <scope>NUCLEOTIDE SEQUENCE [LARGE SCALE GENOMIC DNA]</scope>
    <source>
        <strain evidence="7">DSM 10523 / SB164P1</strain>
    </source>
</reference>
<dbReference type="GO" id="GO:0006935">
    <property type="term" value="P:chemotaxis"/>
    <property type="evidence" value="ECO:0007669"/>
    <property type="project" value="InterPro"/>
</dbReference>
<dbReference type="GO" id="GO:0016020">
    <property type="term" value="C:membrane"/>
    <property type="evidence" value="ECO:0007669"/>
    <property type="project" value="InterPro"/>
</dbReference>
<dbReference type="PANTHER" id="PTHR32089">
    <property type="entry name" value="METHYL-ACCEPTING CHEMOTAXIS PROTEIN MCPB"/>
    <property type="match status" value="1"/>
</dbReference>
<sequence length="526" mass="56565">MAPVQNRYLRQFVAVYFGLFLLISGLSFWFVSAFSGELWAASALATGVLTAFGLLGIALTVLIGRSFIRPLKVVTEYTTNILDGNYAGADEAAMADAVPGLGDLVHELSSRFKERLGFSNSILEGLPVPICIVDTRERITFLNQECLKMLGSNEDPKSYYGKMISQIFYKDDRKSLIGTCMDENTRTINREGLFKHVDGSDIHARINAFPLTDVEGVIIGGCCLYLDTTELKRREAEIVSQHDRLATAASQATEVSEELATAASQLESVVIQARSGTRTQSERTGETATAMEEMTATVLEVARLAQDAALNADDARQQAEEGAGIVTQVVSSIDEVAGHAHDLKISMEELDERADKIGKVLGVIEDIADQTNLLALNAAIEAARAGDAGRGFAVVADEVRKLAEKTMEATREVHLAITGIQDGARKNVKATEVAVVSVGKTTEMAGRSGEALHSIVSVAEATADRVRNIATAAEQQSAASEEINEATVDVSRVCQDTDGLMTDASDAITRLSELAKTLGKIIREMQ</sequence>
<feature type="transmembrane region" description="Helical" evidence="4">
    <location>
        <begin position="38"/>
        <end position="63"/>
    </location>
</feature>
<dbReference type="Pfam" id="PF00015">
    <property type="entry name" value="MCPsignal"/>
    <property type="match status" value="1"/>
</dbReference>
<dbReference type="PRINTS" id="PR00260">
    <property type="entry name" value="CHEMTRNSDUCR"/>
</dbReference>
<dbReference type="CDD" id="cd00130">
    <property type="entry name" value="PAS"/>
    <property type="match status" value="1"/>
</dbReference>
<dbReference type="eggNOG" id="COG0840">
    <property type="taxonomic scope" value="Bacteria"/>
</dbReference>
<dbReference type="InterPro" id="IPR004089">
    <property type="entry name" value="MCPsignal_dom"/>
</dbReference>
<evidence type="ECO:0000313" key="7">
    <source>
        <dbReference type="Proteomes" id="UP000011724"/>
    </source>
</evidence>